<dbReference type="EMBL" id="JALJOT010000008">
    <property type="protein sequence ID" value="KAK9908335.1"/>
    <property type="molecule type" value="Genomic_DNA"/>
</dbReference>
<dbReference type="InterPro" id="IPR036291">
    <property type="entry name" value="NAD(P)-bd_dom_sf"/>
</dbReference>
<gene>
    <name evidence="3" type="ORF">WJX75_006269</name>
</gene>
<evidence type="ECO:0000256" key="2">
    <source>
        <dbReference type="ARBA" id="ARBA00023002"/>
    </source>
</evidence>
<evidence type="ECO:0000313" key="3">
    <source>
        <dbReference type="EMBL" id="KAK9908335.1"/>
    </source>
</evidence>
<organism evidence="3 4">
    <name type="scientific">Coccomyxa subellipsoidea</name>
    <dbReference type="NCBI Taxonomy" id="248742"/>
    <lineage>
        <taxon>Eukaryota</taxon>
        <taxon>Viridiplantae</taxon>
        <taxon>Chlorophyta</taxon>
        <taxon>core chlorophytes</taxon>
        <taxon>Trebouxiophyceae</taxon>
        <taxon>Trebouxiophyceae incertae sedis</taxon>
        <taxon>Coccomyxaceae</taxon>
        <taxon>Coccomyxa</taxon>
    </lineage>
</organism>
<protein>
    <recommendedName>
        <fullName evidence="5">NAD(P)-binding protein</fullName>
    </recommendedName>
</protein>
<proteinExistence type="inferred from homology"/>
<dbReference type="PANTHER" id="PTHR43477:SF1">
    <property type="entry name" value="DIHYDROANTICAPSIN 7-DEHYDROGENASE"/>
    <property type="match status" value="1"/>
</dbReference>
<dbReference type="Gene3D" id="3.40.50.720">
    <property type="entry name" value="NAD(P)-binding Rossmann-like Domain"/>
    <property type="match status" value="1"/>
</dbReference>
<comment type="similarity">
    <text evidence="1">Belongs to the short-chain dehydrogenases/reductases (SDR) family.</text>
</comment>
<dbReference type="CDD" id="cd05233">
    <property type="entry name" value="SDR_c"/>
    <property type="match status" value="1"/>
</dbReference>
<dbReference type="PRINTS" id="PR00081">
    <property type="entry name" value="GDHRDH"/>
</dbReference>
<evidence type="ECO:0000256" key="1">
    <source>
        <dbReference type="ARBA" id="ARBA00006484"/>
    </source>
</evidence>
<dbReference type="InterPro" id="IPR051122">
    <property type="entry name" value="SDR_DHRS6-like"/>
</dbReference>
<comment type="caution">
    <text evidence="3">The sequence shown here is derived from an EMBL/GenBank/DDBJ whole genome shotgun (WGS) entry which is preliminary data.</text>
</comment>
<keyword evidence="2" id="KW-0560">Oxidoreductase</keyword>
<evidence type="ECO:0000313" key="4">
    <source>
        <dbReference type="Proteomes" id="UP001491310"/>
    </source>
</evidence>
<keyword evidence="4" id="KW-1185">Reference proteome</keyword>
<dbReference type="Pfam" id="PF13561">
    <property type="entry name" value="adh_short_C2"/>
    <property type="match status" value="1"/>
</dbReference>
<evidence type="ECO:0008006" key="5">
    <source>
        <dbReference type="Google" id="ProtNLM"/>
    </source>
</evidence>
<dbReference type="SUPFAM" id="SSF51735">
    <property type="entry name" value="NAD(P)-binding Rossmann-fold domains"/>
    <property type="match status" value="1"/>
</dbReference>
<reference evidence="3 4" key="1">
    <citation type="journal article" date="2024" name="Nat. Commun.">
        <title>Phylogenomics reveals the evolutionary origins of lichenization in chlorophyte algae.</title>
        <authorList>
            <person name="Puginier C."/>
            <person name="Libourel C."/>
            <person name="Otte J."/>
            <person name="Skaloud P."/>
            <person name="Haon M."/>
            <person name="Grisel S."/>
            <person name="Petersen M."/>
            <person name="Berrin J.G."/>
            <person name="Delaux P.M."/>
            <person name="Dal Grande F."/>
            <person name="Keller J."/>
        </authorList>
    </citation>
    <scope>NUCLEOTIDE SEQUENCE [LARGE SCALE GENOMIC DNA]</scope>
    <source>
        <strain evidence="3 4">SAG 216-7</strain>
    </source>
</reference>
<name>A0ABR2YNH1_9CHLO</name>
<dbReference type="Proteomes" id="UP001491310">
    <property type="component" value="Unassembled WGS sequence"/>
</dbReference>
<sequence length="287" mass="29677">MALRTLAKGIMDHATSQRTPESLKVLRRSFAGKNEPPVYVVFGAAGAVGSDLVGRLVAQPGATVFASDRDTSALDNLKDAHVVPADTLDHEAVAGVIAKAAEQHGRVDGVASCVGSMLIKPAHLTSTDEFMDLVRMNALSAFHILKGSVGPMMSSGGGSIVLCSSSIAHRGTANHEALAAAKGAVSSLALSAASTYSPHNIRVNVCVPGVIEAKMTEKLTESSDARDASERMIALGRLGMPGDVGRALEFLLHPNNAYITGTFLHVDGGLGSMAPARAGDSKTVKQN</sequence>
<accession>A0ABR2YNH1</accession>
<dbReference type="InterPro" id="IPR002347">
    <property type="entry name" value="SDR_fam"/>
</dbReference>
<dbReference type="PANTHER" id="PTHR43477">
    <property type="entry name" value="DIHYDROANTICAPSIN 7-DEHYDROGENASE"/>
    <property type="match status" value="1"/>
</dbReference>